<protein>
    <submittedName>
        <fullName evidence="8">Retrovirus-related Pol polyprotein from transposon 17.6</fullName>
    </submittedName>
</protein>
<evidence type="ECO:0000256" key="2">
    <source>
        <dbReference type="ARBA" id="ARBA00022695"/>
    </source>
</evidence>
<dbReference type="Proteomes" id="UP000299102">
    <property type="component" value="Unassembled WGS sequence"/>
</dbReference>
<keyword evidence="5" id="KW-0378">Hydrolase</keyword>
<evidence type="ECO:0000313" key="9">
    <source>
        <dbReference type="Proteomes" id="UP000299102"/>
    </source>
</evidence>
<sequence>MESRIENGARIRIESEARPKLRTGLVSKAKLQSAPRIKEIDNESGARIEIENRIAGMINSSRRVRQEQSVIPNRKNLDDPTVKILGKLNQIQRNKEKQSMKKLANREENFKVWINHLDYQQRAVIDKIILKNKSVFAKDKYDIGLVTNYEAHIDLMIEKYYNASILGVGQELKQPQESNEEKPVAYFLKKLSEVWKKKKAVYLECLAIKECVNYWQHLLIGRQFTVFSDPKPLENMNIKPRTDEELGDLTHYLSQYDFQIKYSRGRYNIEADCLSRNPKVNENLDKQLKVVNIIKLEDILKVQVENDKIQSRKDKRITRNNVYYKKLKKKEKIILSEKFSIQFIKNVHADLGHIGTKQLQKMTESDLVQDRRKALGNTIKSHNFNKKIYDKYRRHLDFKVGDTIFVDNGNKLNRKKLDELRIGPFMIIEKISNLIYKVNTNYRKSETNFFHISKLTLAHELEYHEEDVRTYAIYKLQQNWCIAPDHSRSGWWNGPNPCLFSSDFLCRGDFLGIPHKASHASSTPLCLVRLRTVKLNKRPANNIAEPVMFS</sequence>
<dbReference type="AlphaFoldDB" id="A0A4C1VMB7"/>
<keyword evidence="1" id="KW-0808">Transferase</keyword>
<name>A0A4C1VMB7_EUMVA</name>
<keyword evidence="3" id="KW-0540">Nuclease</keyword>
<dbReference type="GO" id="GO:0016787">
    <property type="term" value="F:hydrolase activity"/>
    <property type="evidence" value="ECO:0007669"/>
    <property type="project" value="UniProtKB-KW"/>
</dbReference>
<feature type="domain" description="Reverse transcriptase RNase H-like" evidence="7">
    <location>
        <begin position="160"/>
        <end position="256"/>
    </location>
</feature>
<keyword evidence="9" id="KW-1185">Reference proteome</keyword>
<evidence type="ECO:0000256" key="4">
    <source>
        <dbReference type="ARBA" id="ARBA00022759"/>
    </source>
</evidence>
<keyword evidence="4" id="KW-0255">Endonuclease</keyword>
<gene>
    <name evidence="8" type="primary">pol</name>
    <name evidence="8" type="ORF">EVAR_32486_1</name>
</gene>
<comment type="caution">
    <text evidence="8">The sequence shown here is derived from an EMBL/GenBank/DDBJ whole genome shotgun (WGS) entry which is preliminary data.</text>
</comment>
<accession>A0A4C1VMB7</accession>
<dbReference type="InterPro" id="IPR041373">
    <property type="entry name" value="RT_RNaseH"/>
</dbReference>
<keyword evidence="6" id="KW-0695">RNA-directed DNA polymerase</keyword>
<proteinExistence type="predicted"/>
<reference evidence="8 9" key="1">
    <citation type="journal article" date="2019" name="Commun. Biol.">
        <title>The bagworm genome reveals a unique fibroin gene that provides high tensile strength.</title>
        <authorList>
            <person name="Kono N."/>
            <person name="Nakamura H."/>
            <person name="Ohtoshi R."/>
            <person name="Tomita M."/>
            <person name="Numata K."/>
            <person name="Arakawa K."/>
        </authorList>
    </citation>
    <scope>NUCLEOTIDE SEQUENCE [LARGE SCALE GENOMIC DNA]</scope>
</reference>
<dbReference type="EMBL" id="BGZK01000367">
    <property type="protein sequence ID" value="GBP39552.1"/>
    <property type="molecule type" value="Genomic_DNA"/>
</dbReference>
<dbReference type="PANTHER" id="PTHR37984:SF5">
    <property type="entry name" value="PROTEIN NYNRIN-LIKE"/>
    <property type="match status" value="1"/>
</dbReference>
<evidence type="ECO:0000256" key="1">
    <source>
        <dbReference type="ARBA" id="ARBA00022679"/>
    </source>
</evidence>
<dbReference type="SUPFAM" id="SSF56672">
    <property type="entry name" value="DNA/RNA polymerases"/>
    <property type="match status" value="1"/>
</dbReference>
<evidence type="ECO:0000313" key="8">
    <source>
        <dbReference type="EMBL" id="GBP39552.1"/>
    </source>
</evidence>
<dbReference type="OrthoDB" id="8022549at2759"/>
<dbReference type="InterPro" id="IPR043502">
    <property type="entry name" value="DNA/RNA_pol_sf"/>
</dbReference>
<dbReference type="PANTHER" id="PTHR37984">
    <property type="entry name" value="PROTEIN CBG26694"/>
    <property type="match status" value="1"/>
</dbReference>
<dbReference type="CDD" id="cd09274">
    <property type="entry name" value="RNase_HI_RT_Ty3"/>
    <property type="match status" value="1"/>
</dbReference>
<dbReference type="InterPro" id="IPR050951">
    <property type="entry name" value="Retrovirus_Pol_polyprotein"/>
</dbReference>
<organism evidence="8 9">
    <name type="scientific">Eumeta variegata</name>
    <name type="common">Bagworm moth</name>
    <name type="synonym">Eumeta japonica</name>
    <dbReference type="NCBI Taxonomy" id="151549"/>
    <lineage>
        <taxon>Eukaryota</taxon>
        <taxon>Metazoa</taxon>
        <taxon>Ecdysozoa</taxon>
        <taxon>Arthropoda</taxon>
        <taxon>Hexapoda</taxon>
        <taxon>Insecta</taxon>
        <taxon>Pterygota</taxon>
        <taxon>Neoptera</taxon>
        <taxon>Endopterygota</taxon>
        <taxon>Lepidoptera</taxon>
        <taxon>Glossata</taxon>
        <taxon>Ditrysia</taxon>
        <taxon>Tineoidea</taxon>
        <taxon>Psychidae</taxon>
        <taxon>Oiketicinae</taxon>
        <taxon>Eumeta</taxon>
    </lineage>
</organism>
<dbReference type="Pfam" id="PF17917">
    <property type="entry name" value="RT_RNaseH"/>
    <property type="match status" value="1"/>
</dbReference>
<dbReference type="GO" id="GO:0003964">
    <property type="term" value="F:RNA-directed DNA polymerase activity"/>
    <property type="evidence" value="ECO:0007669"/>
    <property type="project" value="UniProtKB-KW"/>
</dbReference>
<dbReference type="GO" id="GO:0004519">
    <property type="term" value="F:endonuclease activity"/>
    <property type="evidence" value="ECO:0007669"/>
    <property type="project" value="UniProtKB-KW"/>
</dbReference>
<evidence type="ECO:0000256" key="5">
    <source>
        <dbReference type="ARBA" id="ARBA00022801"/>
    </source>
</evidence>
<evidence type="ECO:0000256" key="3">
    <source>
        <dbReference type="ARBA" id="ARBA00022722"/>
    </source>
</evidence>
<evidence type="ECO:0000256" key="6">
    <source>
        <dbReference type="ARBA" id="ARBA00022918"/>
    </source>
</evidence>
<keyword evidence="2" id="KW-0548">Nucleotidyltransferase</keyword>
<evidence type="ECO:0000259" key="7">
    <source>
        <dbReference type="Pfam" id="PF17917"/>
    </source>
</evidence>